<dbReference type="GO" id="GO:0006888">
    <property type="term" value="P:endoplasmic reticulum to Golgi vesicle-mediated transport"/>
    <property type="evidence" value="ECO:0007669"/>
    <property type="project" value="TreeGrafter"/>
</dbReference>
<name>A0A0J0XFZ4_9TREE</name>
<dbReference type="GeneID" id="28981106"/>
<dbReference type="Pfam" id="PF25809">
    <property type="entry name" value="STEEP1"/>
    <property type="match status" value="1"/>
</dbReference>
<reference evidence="3 4" key="1">
    <citation type="submission" date="2015-03" db="EMBL/GenBank/DDBJ databases">
        <title>Genomics and transcriptomics of the oil-accumulating basidiomycete yeast T. oleaginosus allow insights into substrate utilization and the diverse evolutionary trajectories of mating systems in fungi.</title>
        <authorList>
            <consortium name="DOE Joint Genome Institute"/>
            <person name="Kourist R."/>
            <person name="Kracht O."/>
            <person name="Bracharz F."/>
            <person name="Lipzen A."/>
            <person name="Nolan M."/>
            <person name="Ohm R."/>
            <person name="Grigoriev I."/>
            <person name="Sun S."/>
            <person name="Heitman J."/>
            <person name="Bruck T."/>
            <person name="Nowrousian M."/>
        </authorList>
    </citation>
    <scope>NUCLEOTIDE SEQUENCE [LARGE SCALE GENOMIC DNA]</scope>
    <source>
        <strain evidence="3 4">IBC0246</strain>
    </source>
</reference>
<dbReference type="OrthoDB" id="418131at2759"/>
<feature type="non-terminal residue" evidence="3">
    <location>
        <position position="1"/>
    </location>
</feature>
<comment type="similarity">
    <text evidence="1">Belongs to the STEEP1 family.</text>
</comment>
<evidence type="ECO:0000313" key="4">
    <source>
        <dbReference type="Proteomes" id="UP000053611"/>
    </source>
</evidence>
<dbReference type="GO" id="GO:0090158">
    <property type="term" value="P:endoplasmic reticulum membrane organization"/>
    <property type="evidence" value="ECO:0007669"/>
    <property type="project" value="TreeGrafter"/>
</dbReference>
<protein>
    <recommendedName>
        <fullName evidence="2">STEEP1 domain-containing protein</fullName>
    </recommendedName>
</protein>
<dbReference type="Proteomes" id="UP000053611">
    <property type="component" value="Unassembled WGS sequence"/>
</dbReference>
<dbReference type="InterPro" id="IPR029704">
    <property type="entry name" value="STEEP-like"/>
</dbReference>
<gene>
    <name evidence="3" type="ORF">CC85DRAFT_250240</name>
</gene>
<proteinExistence type="inferred from homology"/>
<dbReference type="GO" id="GO:0005737">
    <property type="term" value="C:cytoplasm"/>
    <property type="evidence" value="ECO:0007669"/>
    <property type="project" value="GOC"/>
</dbReference>
<dbReference type="AlphaFoldDB" id="A0A0J0XFZ4"/>
<evidence type="ECO:0000313" key="3">
    <source>
        <dbReference type="EMBL" id="KLT39972.1"/>
    </source>
</evidence>
<evidence type="ECO:0000256" key="1">
    <source>
        <dbReference type="ARBA" id="ARBA00024205"/>
    </source>
</evidence>
<dbReference type="PANTHER" id="PTHR46355">
    <property type="entry name" value="UPF0428 PROTEIN CXORF56"/>
    <property type="match status" value="1"/>
</dbReference>
<dbReference type="EMBL" id="KQ087244">
    <property type="protein sequence ID" value="KLT39972.1"/>
    <property type="molecule type" value="Genomic_DNA"/>
</dbReference>
<evidence type="ECO:0000259" key="2">
    <source>
        <dbReference type="Pfam" id="PF25809"/>
    </source>
</evidence>
<accession>A0A0J0XFZ4</accession>
<dbReference type="STRING" id="879819.A0A0J0XFZ4"/>
<organism evidence="3 4">
    <name type="scientific">Cutaneotrichosporon oleaginosum</name>
    <dbReference type="NCBI Taxonomy" id="879819"/>
    <lineage>
        <taxon>Eukaryota</taxon>
        <taxon>Fungi</taxon>
        <taxon>Dikarya</taxon>
        <taxon>Basidiomycota</taxon>
        <taxon>Agaricomycotina</taxon>
        <taxon>Tremellomycetes</taxon>
        <taxon>Trichosporonales</taxon>
        <taxon>Trichosporonaceae</taxon>
        <taxon>Cutaneotrichosporon</taxon>
    </lineage>
</organism>
<sequence length="146" mass="15845">FVSLRLCSPATMSDAPKPSRAALRSYYCLCGDFVLVLQGKLDRLPQRKTDGAYIIRTKPSPTAAARKFKLAAVPLERFLLERAGGTEVRQDFGCARCRTPVAYQTTPPPAGSAPFLYVLKGAVTETQGQIPPDAFEGERVPTSKLA</sequence>
<dbReference type="PANTHER" id="PTHR46355:SF1">
    <property type="entry name" value="STING ER EXIT PROTEIN"/>
    <property type="match status" value="1"/>
</dbReference>
<keyword evidence="4" id="KW-1185">Reference proteome</keyword>
<feature type="domain" description="STEEP1" evidence="2">
    <location>
        <begin position="19"/>
        <end position="132"/>
    </location>
</feature>
<dbReference type="InterPro" id="IPR057965">
    <property type="entry name" value="STEEP1_dom"/>
</dbReference>